<name>A0AB73IPJ5_9BURK</name>
<sequence length="70" mass="8113">MKREITVPDGWKANCGSVPSGVRLGVRIEAWRRDGTRCISDDYDHRDLWIAEKHGAGHKDIIYWRLAQLH</sequence>
<accession>A0AB73IPJ5</accession>
<gene>
    <name evidence="1" type="ORF">J2793_007403</name>
</gene>
<reference evidence="1" key="1">
    <citation type="submission" date="2023-07" db="EMBL/GenBank/DDBJ databases">
        <title>Sorghum-associated microbial communities from plants grown in Nebraska, USA.</title>
        <authorList>
            <person name="Schachtman D."/>
        </authorList>
    </citation>
    <scope>NUCLEOTIDE SEQUENCE</scope>
    <source>
        <strain evidence="1">DS1061</strain>
    </source>
</reference>
<protein>
    <submittedName>
        <fullName evidence="1">Uncharacterized protein</fullName>
    </submittedName>
</protein>
<proteinExistence type="predicted"/>
<comment type="caution">
    <text evidence="1">The sequence shown here is derived from an EMBL/GenBank/DDBJ whole genome shotgun (WGS) entry which is preliminary data.</text>
</comment>
<dbReference type="RefSeq" id="WP_392396428.1">
    <property type="nucleotide sequence ID" value="NZ_JAURTK010000041.1"/>
</dbReference>
<evidence type="ECO:0000313" key="1">
    <source>
        <dbReference type="EMBL" id="MDP9651928.1"/>
    </source>
</evidence>
<evidence type="ECO:0000313" key="2">
    <source>
        <dbReference type="Proteomes" id="UP001229486"/>
    </source>
</evidence>
<organism evidence="1 2">
    <name type="scientific">Paraburkholderia caledonica</name>
    <dbReference type="NCBI Taxonomy" id="134536"/>
    <lineage>
        <taxon>Bacteria</taxon>
        <taxon>Pseudomonadati</taxon>
        <taxon>Pseudomonadota</taxon>
        <taxon>Betaproteobacteria</taxon>
        <taxon>Burkholderiales</taxon>
        <taxon>Burkholderiaceae</taxon>
        <taxon>Paraburkholderia</taxon>
    </lineage>
</organism>
<dbReference type="EMBL" id="JAURTK010000041">
    <property type="protein sequence ID" value="MDP9651928.1"/>
    <property type="molecule type" value="Genomic_DNA"/>
</dbReference>
<dbReference type="Proteomes" id="UP001229486">
    <property type="component" value="Unassembled WGS sequence"/>
</dbReference>
<dbReference type="AlphaFoldDB" id="A0AB73IPJ5"/>